<dbReference type="GO" id="GO:0000776">
    <property type="term" value="C:kinetochore"/>
    <property type="evidence" value="ECO:0007669"/>
    <property type="project" value="InterPro"/>
</dbReference>
<gene>
    <name evidence="1" type="ORF">DIURU_001256</name>
</gene>
<protein>
    <submittedName>
        <fullName evidence="1">Uncharacterized protein</fullName>
    </submittedName>
</protein>
<accession>A0A642UV18</accession>
<dbReference type="RefSeq" id="XP_034013987.1">
    <property type="nucleotide sequence ID" value="XM_034153780.1"/>
</dbReference>
<evidence type="ECO:0000313" key="1">
    <source>
        <dbReference type="EMBL" id="KAA8906074.1"/>
    </source>
</evidence>
<dbReference type="Proteomes" id="UP000449547">
    <property type="component" value="Unassembled WGS sequence"/>
</dbReference>
<reference evidence="1 2" key="1">
    <citation type="submission" date="2019-07" db="EMBL/GenBank/DDBJ databases">
        <title>Genome assembly of two rare yeast pathogens: Diutina rugosa and Trichomonascus ciferrii.</title>
        <authorList>
            <person name="Mixao V."/>
            <person name="Saus E."/>
            <person name="Hansen A."/>
            <person name="Lass-Flor C."/>
            <person name="Gabaldon T."/>
        </authorList>
    </citation>
    <scope>NUCLEOTIDE SEQUENCE [LARGE SCALE GENOMIC DNA]</scope>
    <source>
        <strain evidence="1 2">CBS 613</strain>
    </source>
</reference>
<sequence length="209" mass="23925">MASLRPDKFEPVNFTQAQFQQMVAEQLRLRFDAVEAALPNGVDDEADSSKVKAYLQKDFYETLLDMGHGITVDGNYIESLDHLEQLVHGSKVEYEPVDPVLEVQVRDAVAETERVTNEVMELRALAPSVVADSYQQVVDRAAESIMQEIRDIDNIELSLPNYRLDPTEIVQERNYAINELSRAVEDLPERSEEVDQVHRKYKFLELNNV</sequence>
<dbReference type="Pfam" id="PF08641">
    <property type="entry name" value="Mis14"/>
    <property type="match status" value="1"/>
</dbReference>
<keyword evidence="2" id="KW-1185">Reference proteome</keyword>
<dbReference type="GeneID" id="54779909"/>
<dbReference type="VEuPathDB" id="FungiDB:DIURU_001256"/>
<evidence type="ECO:0000313" key="2">
    <source>
        <dbReference type="Proteomes" id="UP000449547"/>
    </source>
</evidence>
<organism evidence="1 2">
    <name type="scientific">Diutina rugosa</name>
    <name type="common">Yeast</name>
    <name type="synonym">Candida rugosa</name>
    <dbReference type="NCBI Taxonomy" id="5481"/>
    <lineage>
        <taxon>Eukaryota</taxon>
        <taxon>Fungi</taxon>
        <taxon>Dikarya</taxon>
        <taxon>Ascomycota</taxon>
        <taxon>Saccharomycotina</taxon>
        <taxon>Pichiomycetes</taxon>
        <taxon>Debaryomycetaceae</taxon>
        <taxon>Diutina</taxon>
    </lineage>
</organism>
<name>A0A642UV18_DIURU</name>
<dbReference type="GO" id="GO:0000070">
    <property type="term" value="P:mitotic sister chromatid segregation"/>
    <property type="evidence" value="ECO:0007669"/>
    <property type="project" value="InterPro"/>
</dbReference>
<dbReference type="InterPro" id="IPR013950">
    <property type="entry name" value="Mis14/Nsl1"/>
</dbReference>
<dbReference type="EMBL" id="SWFT01000038">
    <property type="protein sequence ID" value="KAA8906074.1"/>
    <property type="molecule type" value="Genomic_DNA"/>
</dbReference>
<dbReference type="AlphaFoldDB" id="A0A642UV18"/>
<proteinExistence type="predicted"/>
<comment type="caution">
    <text evidence="1">The sequence shown here is derived from an EMBL/GenBank/DDBJ whole genome shotgun (WGS) entry which is preliminary data.</text>
</comment>